<dbReference type="Pfam" id="PF21822">
    <property type="entry name" value="Phage_TAC_15"/>
    <property type="match status" value="1"/>
</dbReference>
<proteinExistence type="predicted"/>
<dbReference type="Proteomes" id="UP000198515">
    <property type="component" value="Unassembled WGS sequence"/>
</dbReference>
<dbReference type="OrthoDB" id="9034327at2"/>
<dbReference type="InterPro" id="IPR049156">
    <property type="entry name" value="Phage_chap_TAC_15-like"/>
</dbReference>
<name>A0A1C4GC94_9ENTR</name>
<dbReference type="AlphaFoldDB" id="A0A1C4GC94"/>
<reference evidence="2" key="1">
    <citation type="submission" date="2016-08" db="EMBL/GenBank/DDBJ databases">
        <authorList>
            <person name="Varghese N."/>
            <person name="Submissions Spin"/>
        </authorList>
    </citation>
    <scope>NUCLEOTIDE SEQUENCE [LARGE SCALE GENOMIC DNA]</scope>
    <source>
        <strain evidence="2">REICA_142</strain>
    </source>
</reference>
<gene>
    <name evidence="1" type="ORF">GA0061070_106142</name>
</gene>
<evidence type="ECO:0008006" key="3">
    <source>
        <dbReference type="Google" id="ProtNLM"/>
    </source>
</evidence>
<evidence type="ECO:0000313" key="1">
    <source>
        <dbReference type="EMBL" id="SCC65850.1"/>
    </source>
</evidence>
<protein>
    <recommendedName>
        <fullName evidence="3">Bacteriophage protein</fullName>
    </recommendedName>
</protein>
<sequence length="147" mass="16209">MEFTTNGVEYRAAKLTVFDQLKVSRKLLPLIAKLVSDAAILKNAVKDKKADKEHIFKTLETVLPKIADALADMPDESVNAILHPCLKVVMRKSTAGNWTAIFVEDQLMFDDIDLFAMLGIVGRVVVDNMGNFLHALPTKETDTPPAA</sequence>
<evidence type="ECO:0000313" key="2">
    <source>
        <dbReference type="Proteomes" id="UP000198515"/>
    </source>
</evidence>
<keyword evidence="2" id="KW-1185">Reference proteome</keyword>
<dbReference type="RefSeq" id="WP_090138305.1">
    <property type="nucleotide sequence ID" value="NZ_FMBC01000061.1"/>
</dbReference>
<organism evidence="1 2">
    <name type="scientific">Kosakonia oryziphila</name>
    <dbReference type="NCBI Taxonomy" id="1005667"/>
    <lineage>
        <taxon>Bacteria</taxon>
        <taxon>Pseudomonadati</taxon>
        <taxon>Pseudomonadota</taxon>
        <taxon>Gammaproteobacteria</taxon>
        <taxon>Enterobacterales</taxon>
        <taxon>Enterobacteriaceae</taxon>
        <taxon>Kosakonia</taxon>
    </lineage>
</organism>
<accession>A0A1C4GC94</accession>
<dbReference type="EMBL" id="FMBC01000061">
    <property type="protein sequence ID" value="SCC65850.1"/>
    <property type="molecule type" value="Genomic_DNA"/>
</dbReference>